<dbReference type="GO" id="GO:0016491">
    <property type="term" value="F:oxidoreductase activity"/>
    <property type="evidence" value="ECO:0007669"/>
    <property type="project" value="UniProtKB-KW"/>
</dbReference>
<dbReference type="SUPFAM" id="SSF55124">
    <property type="entry name" value="Nitrite/Sulfite reductase N-terminal domain-like"/>
    <property type="match status" value="2"/>
</dbReference>
<keyword evidence="6" id="KW-0411">Iron-sulfur</keyword>
<feature type="domain" description="Nitrite/Sulfite reductase ferredoxin-like" evidence="8">
    <location>
        <begin position="23"/>
        <end position="84"/>
    </location>
</feature>
<proteinExistence type="predicted"/>
<evidence type="ECO:0000256" key="3">
    <source>
        <dbReference type="ARBA" id="ARBA00022723"/>
    </source>
</evidence>
<keyword evidence="3" id="KW-0479">Metal-binding</keyword>
<dbReference type="InterPro" id="IPR045854">
    <property type="entry name" value="NO2/SO3_Rdtase_4Fe4S_sf"/>
</dbReference>
<feature type="region of interest" description="Disordered" evidence="7">
    <location>
        <begin position="1"/>
        <end position="20"/>
    </location>
</feature>
<keyword evidence="2" id="KW-0349">Heme</keyword>
<protein>
    <submittedName>
        <fullName evidence="9">Precorrin-3B synthase</fullName>
    </submittedName>
</protein>
<dbReference type="PANTHER" id="PTHR32439">
    <property type="entry name" value="FERREDOXIN--NITRITE REDUCTASE, CHLOROPLASTIC"/>
    <property type="match status" value="1"/>
</dbReference>
<dbReference type="Gene3D" id="3.90.480.10">
    <property type="entry name" value="Sulfite Reductase Hemoprotein,Domain 2"/>
    <property type="match status" value="1"/>
</dbReference>
<feature type="domain" description="Nitrite/Sulfite reductase ferredoxin-like" evidence="8">
    <location>
        <begin position="253"/>
        <end position="305"/>
    </location>
</feature>
<dbReference type="InterPro" id="IPR036136">
    <property type="entry name" value="Nit/Sulf_reduc_fer-like_dom_sf"/>
</dbReference>
<evidence type="ECO:0000256" key="1">
    <source>
        <dbReference type="ARBA" id="ARBA00022485"/>
    </source>
</evidence>
<reference evidence="9" key="1">
    <citation type="submission" date="2020-10" db="EMBL/GenBank/DDBJ databases">
        <title>Diversity and distribution of actinomycetes associated with coral in the coast of Hainan.</title>
        <authorList>
            <person name="Li F."/>
        </authorList>
    </citation>
    <scope>NUCLEOTIDE SEQUENCE</scope>
    <source>
        <strain evidence="9">HNM0983</strain>
    </source>
</reference>
<evidence type="ECO:0000259" key="8">
    <source>
        <dbReference type="Pfam" id="PF03460"/>
    </source>
</evidence>
<name>A0A929B947_9PSEU</name>
<evidence type="ECO:0000313" key="10">
    <source>
        <dbReference type="Proteomes" id="UP000598360"/>
    </source>
</evidence>
<keyword evidence="1" id="KW-0004">4Fe-4S</keyword>
<evidence type="ECO:0000313" key="9">
    <source>
        <dbReference type="EMBL" id="MBE9373332.1"/>
    </source>
</evidence>
<dbReference type="AlphaFoldDB" id="A0A929B947"/>
<accession>A0A929B947</accession>
<dbReference type="EMBL" id="JADEYC010000005">
    <property type="protein sequence ID" value="MBE9373332.1"/>
    <property type="molecule type" value="Genomic_DNA"/>
</dbReference>
<gene>
    <name evidence="9" type="ORF">IQ251_02620</name>
</gene>
<keyword evidence="10" id="KW-1185">Reference proteome</keyword>
<dbReference type="RefSeq" id="WP_193926788.1">
    <property type="nucleotide sequence ID" value="NZ_JADEYC010000005.1"/>
</dbReference>
<dbReference type="GO" id="GO:0046872">
    <property type="term" value="F:metal ion binding"/>
    <property type="evidence" value="ECO:0007669"/>
    <property type="project" value="UniProtKB-KW"/>
</dbReference>
<comment type="caution">
    <text evidence="9">The sequence shown here is derived from an EMBL/GenBank/DDBJ whole genome shotgun (WGS) entry which is preliminary data.</text>
</comment>
<dbReference type="Proteomes" id="UP000598360">
    <property type="component" value="Unassembled WGS sequence"/>
</dbReference>
<dbReference type="SUPFAM" id="SSF56014">
    <property type="entry name" value="Nitrite and sulphite reductase 4Fe-4S domain-like"/>
    <property type="match status" value="1"/>
</dbReference>
<evidence type="ECO:0000256" key="2">
    <source>
        <dbReference type="ARBA" id="ARBA00022617"/>
    </source>
</evidence>
<dbReference type="Gene3D" id="3.30.413.10">
    <property type="entry name" value="Sulfite Reductase Hemoprotein, domain 1"/>
    <property type="match status" value="2"/>
</dbReference>
<dbReference type="InterPro" id="IPR051329">
    <property type="entry name" value="NIR_SIR_4Fe-4S"/>
</dbReference>
<evidence type="ECO:0000256" key="6">
    <source>
        <dbReference type="ARBA" id="ARBA00023014"/>
    </source>
</evidence>
<dbReference type="GO" id="GO:0051539">
    <property type="term" value="F:4 iron, 4 sulfur cluster binding"/>
    <property type="evidence" value="ECO:0007669"/>
    <property type="project" value="UniProtKB-KW"/>
</dbReference>
<keyword evidence="4" id="KW-0560">Oxidoreductase</keyword>
<evidence type="ECO:0000256" key="5">
    <source>
        <dbReference type="ARBA" id="ARBA00023004"/>
    </source>
</evidence>
<dbReference type="PANTHER" id="PTHR32439:SF9">
    <property type="entry name" value="BLR3264 PROTEIN"/>
    <property type="match status" value="1"/>
</dbReference>
<evidence type="ECO:0000256" key="7">
    <source>
        <dbReference type="SAM" id="MobiDB-lite"/>
    </source>
</evidence>
<dbReference type="Pfam" id="PF03460">
    <property type="entry name" value="NIR_SIR_ferr"/>
    <property type="match status" value="2"/>
</dbReference>
<evidence type="ECO:0000256" key="4">
    <source>
        <dbReference type="ARBA" id="ARBA00023002"/>
    </source>
</evidence>
<organism evidence="9 10">
    <name type="scientific">Saccharopolyspora montiporae</name>
    <dbReference type="NCBI Taxonomy" id="2781240"/>
    <lineage>
        <taxon>Bacteria</taxon>
        <taxon>Bacillati</taxon>
        <taxon>Actinomycetota</taxon>
        <taxon>Actinomycetes</taxon>
        <taxon>Pseudonocardiales</taxon>
        <taxon>Pseudonocardiaceae</taxon>
        <taxon>Saccharopolyspora</taxon>
    </lineage>
</organism>
<sequence length="415" mass="42159">MSSSADRARRRGDACPGVLRPHPAADGGLVRIRVPGGLLDARQFQVLSQVAVEFGAGFLDLTSRGNVQLRGLDEDALPELAVRLSDVGLLPSGEHEKVRNIIASPLSGCDAGSVLDVADQVRAVDRALCADPGLAGLSGRFLFVLDDGRGDVAGLGGDVTALPVSADSVALLLGGVDSGLRVPVASAVEALLGAARAFQVVQADAGSAAWRIAELPGAVSEITRLLRAAVPAELGEPVPVPPPRQRGPIGVLPDGRGCATLSAAAPFGRLTGEQLAAVAGAMSGSVRLTPWRGVVLPQVADPDAAQSWLDGAGMVVDAASPWNGVTACAGRPGCAKSLTDVRGDARRALPLLPAGAAVHFSGCARRCGRPRGEVVDVVAGEHGYEVSRGTGNEDARTVADGTGTTAAIAALRREE</sequence>
<dbReference type="InterPro" id="IPR005117">
    <property type="entry name" value="NiRdtase/SiRdtase_haem-b_fer"/>
</dbReference>
<keyword evidence="5" id="KW-0408">Iron</keyword>